<dbReference type="PROSITE" id="PS50076">
    <property type="entry name" value="DNAJ_2"/>
    <property type="match status" value="1"/>
</dbReference>
<dbReference type="Gene3D" id="1.10.287.110">
    <property type="entry name" value="DnaJ domain"/>
    <property type="match status" value="1"/>
</dbReference>
<sequence length="301" mass="34376">MRNSPEVYFKILNIPTDSSPQEIRNAYKSLVRKWHPDKHPPSSKSEAESRFKAITEAYEALNDLQENRATLFQEMVTGEMRSRPKSDRILGSRKEGIQSTGNVGIQKAIPSFSKSILRKAPPTERKLECTLEELSTGCKKEFKYTRETVAKNGIIEKKEEIVKIKVKPGWKKGTKITYEGLGDERRGYLPSDLVVYISEKKHSIFKRSGNDLVLKTEVPLVCALTGWTFSFRLLNGEKMSCMFNDEIIYPGYEKVFKGYGMPLAGEKGKRGDLRIKFLIVFPKKLTDEQRLGLVEILNQCK</sequence>
<comment type="caution">
    <text evidence="4">The sequence shown here is derived from an EMBL/GenBank/DDBJ whole genome shotgun (WGS) entry which is preliminary data.</text>
</comment>
<keyword evidence="5" id="KW-1185">Reference proteome</keyword>
<accession>A0A9Q0CZZ8</accession>
<dbReference type="PANTHER" id="PTHR24078:SF522">
    <property type="entry name" value="DNAJ CHAPERONE C-TERMINAL DOMAIN-CONTAINING PROTEIN"/>
    <property type="match status" value="1"/>
</dbReference>
<dbReference type="CDD" id="cd10747">
    <property type="entry name" value="DnaJ_C"/>
    <property type="match status" value="1"/>
</dbReference>
<evidence type="ECO:0000256" key="2">
    <source>
        <dbReference type="SAM" id="Coils"/>
    </source>
</evidence>
<dbReference type="GO" id="GO:0005829">
    <property type="term" value="C:cytosol"/>
    <property type="evidence" value="ECO:0007669"/>
    <property type="project" value="TreeGrafter"/>
</dbReference>
<dbReference type="Gene3D" id="2.60.260.20">
    <property type="entry name" value="Urease metallochaperone UreE, N-terminal domain"/>
    <property type="match status" value="2"/>
</dbReference>
<proteinExistence type="predicted"/>
<dbReference type="SUPFAM" id="SSF46565">
    <property type="entry name" value="Chaperone J-domain"/>
    <property type="match status" value="1"/>
</dbReference>
<dbReference type="GO" id="GO:0051087">
    <property type="term" value="F:protein-folding chaperone binding"/>
    <property type="evidence" value="ECO:0007669"/>
    <property type="project" value="TreeGrafter"/>
</dbReference>
<dbReference type="PANTHER" id="PTHR24078">
    <property type="entry name" value="DNAJ HOMOLOG SUBFAMILY C MEMBER"/>
    <property type="match status" value="1"/>
</dbReference>
<dbReference type="FunFam" id="2.60.260.20:FF:000041">
    <property type="entry name" value="HSP40/DnaJ peptide-binding protein"/>
    <property type="match status" value="1"/>
</dbReference>
<dbReference type="InterPro" id="IPR051339">
    <property type="entry name" value="DnaJ_subfamily_B"/>
</dbReference>
<organism evidence="4 5">
    <name type="scientific">Rhynchospora breviuscula</name>
    <dbReference type="NCBI Taxonomy" id="2022672"/>
    <lineage>
        <taxon>Eukaryota</taxon>
        <taxon>Viridiplantae</taxon>
        <taxon>Streptophyta</taxon>
        <taxon>Embryophyta</taxon>
        <taxon>Tracheophyta</taxon>
        <taxon>Spermatophyta</taxon>
        <taxon>Magnoliopsida</taxon>
        <taxon>Liliopsida</taxon>
        <taxon>Poales</taxon>
        <taxon>Cyperaceae</taxon>
        <taxon>Cyperoideae</taxon>
        <taxon>Rhynchosporeae</taxon>
        <taxon>Rhynchospora</taxon>
    </lineage>
</organism>
<evidence type="ECO:0000259" key="3">
    <source>
        <dbReference type="PROSITE" id="PS50076"/>
    </source>
</evidence>
<dbReference type="GO" id="GO:0006457">
    <property type="term" value="P:protein folding"/>
    <property type="evidence" value="ECO:0007669"/>
    <property type="project" value="InterPro"/>
</dbReference>
<keyword evidence="1" id="KW-0143">Chaperone</keyword>
<protein>
    <recommendedName>
        <fullName evidence="3">J domain-containing protein</fullName>
    </recommendedName>
</protein>
<feature type="coiled-coil region" evidence="2">
    <location>
        <begin position="44"/>
        <end position="74"/>
    </location>
</feature>
<dbReference type="GO" id="GO:0051082">
    <property type="term" value="F:unfolded protein binding"/>
    <property type="evidence" value="ECO:0007669"/>
    <property type="project" value="InterPro"/>
</dbReference>
<dbReference type="InterPro" id="IPR001623">
    <property type="entry name" value="DnaJ_domain"/>
</dbReference>
<dbReference type="PRINTS" id="PR00625">
    <property type="entry name" value="JDOMAIN"/>
</dbReference>
<feature type="domain" description="J" evidence="3">
    <location>
        <begin position="7"/>
        <end position="90"/>
    </location>
</feature>
<evidence type="ECO:0000256" key="1">
    <source>
        <dbReference type="ARBA" id="ARBA00023186"/>
    </source>
</evidence>
<evidence type="ECO:0000313" key="4">
    <source>
        <dbReference type="EMBL" id="KAJ1703266.1"/>
    </source>
</evidence>
<dbReference type="InterPro" id="IPR036869">
    <property type="entry name" value="J_dom_sf"/>
</dbReference>
<dbReference type="FunFam" id="2.60.260.20:FF:000015">
    <property type="entry name" value="Heat shock protein 40"/>
    <property type="match status" value="1"/>
</dbReference>
<reference evidence="4" key="1">
    <citation type="journal article" date="2022" name="Cell">
        <title>Repeat-based holocentromeres influence genome architecture and karyotype evolution.</title>
        <authorList>
            <person name="Hofstatter P.G."/>
            <person name="Thangavel G."/>
            <person name="Lux T."/>
            <person name="Neumann P."/>
            <person name="Vondrak T."/>
            <person name="Novak P."/>
            <person name="Zhang M."/>
            <person name="Costa L."/>
            <person name="Castellani M."/>
            <person name="Scott A."/>
            <person name="Toegelov H."/>
            <person name="Fuchs J."/>
            <person name="Mata-Sucre Y."/>
            <person name="Dias Y."/>
            <person name="Vanzela A.L.L."/>
            <person name="Huettel B."/>
            <person name="Almeida C.C.S."/>
            <person name="Simkova H."/>
            <person name="Souza G."/>
            <person name="Pedrosa-Harand A."/>
            <person name="Macas J."/>
            <person name="Mayer K.F.X."/>
            <person name="Houben A."/>
            <person name="Marques A."/>
        </authorList>
    </citation>
    <scope>NUCLEOTIDE SEQUENCE</scope>
    <source>
        <strain evidence="4">RhyBre1mFocal</strain>
    </source>
</reference>
<dbReference type="InterPro" id="IPR002939">
    <property type="entry name" value="DnaJ_C"/>
</dbReference>
<dbReference type="SUPFAM" id="SSF49493">
    <property type="entry name" value="HSP40/DnaJ peptide-binding domain"/>
    <property type="match status" value="2"/>
</dbReference>
<dbReference type="OrthoDB" id="550424at2759"/>
<gene>
    <name evidence="4" type="ORF">LUZ63_003045</name>
</gene>
<dbReference type="Proteomes" id="UP001151287">
    <property type="component" value="Unassembled WGS sequence"/>
</dbReference>
<dbReference type="AlphaFoldDB" id="A0A9Q0CZZ8"/>
<dbReference type="InterPro" id="IPR008971">
    <property type="entry name" value="HSP40/DnaJ_pept-bd"/>
</dbReference>
<dbReference type="Pfam" id="PF01556">
    <property type="entry name" value="DnaJ_C"/>
    <property type="match status" value="1"/>
</dbReference>
<name>A0A9Q0CZZ8_9POAL</name>
<evidence type="ECO:0000313" key="5">
    <source>
        <dbReference type="Proteomes" id="UP001151287"/>
    </source>
</evidence>
<dbReference type="CDD" id="cd06257">
    <property type="entry name" value="DnaJ"/>
    <property type="match status" value="1"/>
</dbReference>
<dbReference type="GO" id="GO:0005783">
    <property type="term" value="C:endoplasmic reticulum"/>
    <property type="evidence" value="ECO:0007669"/>
    <property type="project" value="UniProtKB-ARBA"/>
</dbReference>
<dbReference type="EMBL" id="JAMQYH010000001">
    <property type="protein sequence ID" value="KAJ1703266.1"/>
    <property type="molecule type" value="Genomic_DNA"/>
</dbReference>
<keyword evidence="2" id="KW-0175">Coiled coil</keyword>
<dbReference type="SMART" id="SM00271">
    <property type="entry name" value="DnaJ"/>
    <property type="match status" value="1"/>
</dbReference>
<dbReference type="Pfam" id="PF00226">
    <property type="entry name" value="DnaJ"/>
    <property type="match status" value="1"/>
</dbReference>